<protein>
    <submittedName>
        <fullName evidence="1">Uncharacterized protein</fullName>
    </submittedName>
</protein>
<reference evidence="1 2" key="1">
    <citation type="journal article" date="2023" name="Life. Sci Alliance">
        <title>Evolutionary insights into 3D genome organization and epigenetic landscape of Vigna mungo.</title>
        <authorList>
            <person name="Junaid A."/>
            <person name="Singh B."/>
            <person name="Bhatia S."/>
        </authorList>
    </citation>
    <scope>NUCLEOTIDE SEQUENCE [LARGE SCALE GENOMIC DNA]</scope>
    <source>
        <strain evidence="1">Urdbean</strain>
    </source>
</reference>
<sequence length="106" mass="12743">MVVTLYFYFFISNVSLWHKGIQSKLGVNIIHAMQLPKMSDPSHKWIISKQRLAIKLLCYYNLAFYIKCFPEKYFRLYYTEMNVGKMNIIYPNQQKQQVDSHRIDVI</sequence>
<name>A0AAQ3NDA9_VIGMU</name>
<accession>A0AAQ3NDA9</accession>
<dbReference type="EMBL" id="CP144695">
    <property type="protein sequence ID" value="WVZ06523.1"/>
    <property type="molecule type" value="Genomic_DNA"/>
</dbReference>
<dbReference type="AlphaFoldDB" id="A0AAQ3NDA9"/>
<gene>
    <name evidence="1" type="ORF">V8G54_019869</name>
</gene>
<organism evidence="1 2">
    <name type="scientific">Vigna mungo</name>
    <name type="common">Black gram</name>
    <name type="synonym">Phaseolus mungo</name>
    <dbReference type="NCBI Taxonomy" id="3915"/>
    <lineage>
        <taxon>Eukaryota</taxon>
        <taxon>Viridiplantae</taxon>
        <taxon>Streptophyta</taxon>
        <taxon>Embryophyta</taxon>
        <taxon>Tracheophyta</taxon>
        <taxon>Spermatophyta</taxon>
        <taxon>Magnoliopsida</taxon>
        <taxon>eudicotyledons</taxon>
        <taxon>Gunneridae</taxon>
        <taxon>Pentapetalae</taxon>
        <taxon>rosids</taxon>
        <taxon>fabids</taxon>
        <taxon>Fabales</taxon>
        <taxon>Fabaceae</taxon>
        <taxon>Papilionoideae</taxon>
        <taxon>50 kb inversion clade</taxon>
        <taxon>NPAAA clade</taxon>
        <taxon>indigoferoid/millettioid clade</taxon>
        <taxon>Phaseoleae</taxon>
        <taxon>Vigna</taxon>
    </lineage>
</organism>
<keyword evidence="2" id="KW-1185">Reference proteome</keyword>
<evidence type="ECO:0000313" key="2">
    <source>
        <dbReference type="Proteomes" id="UP001374535"/>
    </source>
</evidence>
<proteinExistence type="predicted"/>
<dbReference type="Proteomes" id="UP001374535">
    <property type="component" value="Chromosome 6"/>
</dbReference>
<evidence type="ECO:0000313" key="1">
    <source>
        <dbReference type="EMBL" id="WVZ06523.1"/>
    </source>
</evidence>